<evidence type="ECO:0000313" key="6">
    <source>
        <dbReference type="EMBL" id="KAJ5515152.1"/>
    </source>
</evidence>
<dbReference type="Gene3D" id="3.50.50.60">
    <property type="entry name" value="FAD/NAD(P)-binding domain"/>
    <property type="match status" value="1"/>
</dbReference>
<keyword evidence="6" id="KW-0503">Monooxygenase</keyword>
<comment type="caution">
    <text evidence="6">The sequence shown here is derived from an EMBL/GenBank/DDBJ whole genome shotgun (WGS) entry which is preliminary data.</text>
</comment>
<evidence type="ECO:0000313" key="7">
    <source>
        <dbReference type="Proteomes" id="UP001149954"/>
    </source>
</evidence>
<dbReference type="OrthoDB" id="2690153at2759"/>
<evidence type="ECO:0000256" key="2">
    <source>
        <dbReference type="ARBA" id="ARBA00022630"/>
    </source>
</evidence>
<dbReference type="PRINTS" id="PR00420">
    <property type="entry name" value="RNGMNOXGNASE"/>
</dbReference>
<name>A0A9W9Y3D4_9EURO</name>
<dbReference type="GO" id="GO:0071949">
    <property type="term" value="F:FAD binding"/>
    <property type="evidence" value="ECO:0007669"/>
    <property type="project" value="InterPro"/>
</dbReference>
<gene>
    <name evidence="6" type="ORF">N7463_004704</name>
</gene>
<accession>A0A9W9Y3D4</accession>
<dbReference type="PANTHER" id="PTHR43004:SF19">
    <property type="entry name" value="BINDING MONOOXYGENASE, PUTATIVE (JCVI)-RELATED"/>
    <property type="match status" value="1"/>
</dbReference>
<feature type="domain" description="FAD-binding" evidence="5">
    <location>
        <begin position="72"/>
        <end position="399"/>
    </location>
</feature>
<dbReference type="AlphaFoldDB" id="A0A9W9Y3D4"/>
<dbReference type="Gene3D" id="3.40.30.120">
    <property type="match status" value="1"/>
</dbReference>
<evidence type="ECO:0000259" key="5">
    <source>
        <dbReference type="Pfam" id="PF01494"/>
    </source>
</evidence>
<keyword evidence="2" id="KW-0285">Flavoprotein</keyword>
<keyword evidence="3" id="KW-0274">FAD</keyword>
<reference evidence="6" key="1">
    <citation type="submission" date="2022-12" db="EMBL/GenBank/DDBJ databases">
        <authorList>
            <person name="Petersen C."/>
        </authorList>
    </citation>
    <scope>NUCLEOTIDE SEQUENCE</scope>
    <source>
        <strain evidence="6">IBT 29495</strain>
    </source>
</reference>
<dbReference type="Pfam" id="PF01494">
    <property type="entry name" value="FAD_binding_3"/>
    <property type="match status" value="1"/>
</dbReference>
<dbReference type="SUPFAM" id="SSF51905">
    <property type="entry name" value="FAD/NAD(P)-binding domain"/>
    <property type="match status" value="1"/>
</dbReference>
<dbReference type="InterPro" id="IPR036188">
    <property type="entry name" value="FAD/NAD-bd_sf"/>
</dbReference>
<dbReference type="GO" id="GO:0016709">
    <property type="term" value="F:oxidoreductase activity, acting on paired donors, with incorporation or reduction of molecular oxygen, NAD(P)H as one donor, and incorporation of one atom of oxygen"/>
    <property type="evidence" value="ECO:0007669"/>
    <property type="project" value="UniProtKB-ARBA"/>
</dbReference>
<comment type="cofactor">
    <cofactor evidence="1">
        <name>FAD</name>
        <dbReference type="ChEBI" id="CHEBI:57692"/>
    </cofactor>
</comment>
<evidence type="ECO:0000256" key="4">
    <source>
        <dbReference type="ARBA" id="ARBA00023002"/>
    </source>
</evidence>
<sequence>MFLSLLGNRRLCHPGHGLRIVISPKTRGRRAAAEKRINASHNIESKLSNWKRARKWGKAIYLHIYIYIYDVVQSLIIERYPERLAAPKAHAINPRSLEILRQFELGEKHVRQLGTSRDDSSSVNFLTNLCEEAIGRLPYERMDPAVLDDTPEMIHNIPQPALEQELSNFIAKDPNVTLVKGFSIHAVEQTENEVIATIEERLTGQLHQTKSRHLIACDGRRSKVRELLGIESESEDSDQTMMTIHFNANLRPVVGDRVGMLYWIMDPVAAGFIIGYDLDGIQVHISQVDVEEHPVESWTEDMCRAKIRGSIGKNDVPFDILSYRPWVFRRQVAFTFQEGNIFLAGDAAHSFPPTGGLGLNCGLADVHNLAYKIALVHRGVATSSILSTYTAERRGVADSYSKQSVKNGKEIFALLQSLKTAGVEDVIQARKNMMAALANPAQRKRVEAGIEGQREHFDNLELHIGYVYGATKPPPHASHYSPKFVPGARLPHAWISFPDQLSPETEATKRSSLPREPVDVSYIKEFDADQVRACQWSTLDLCGPDSWTLILGQEQQTFNITLLQKHCSAIGVTLNIWRLGDDFEIVRQSWFADEVVHGGGVLVRPDQHILARVTAESDGEDVIAELNKHLGI</sequence>
<evidence type="ECO:0000256" key="1">
    <source>
        <dbReference type="ARBA" id="ARBA00001974"/>
    </source>
</evidence>
<proteinExistence type="predicted"/>
<dbReference type="EMBL" id="JAPWDS010000002">
    <property type="protein sequence ID" value="KAJ5515152.1"/>
    <property type="molecule type" value="Genomic_DNA"/>
</dbReference>
<dbReference type="InterPro" id="IPR002938">
    <property type="entry name" value="FAD-bd"/>
</dbReference>
<dbReference type="PANTHER" id="PTHR43004">
    <property type="entry name" value="TRK SYSTEM POTASSIUM UPTAKE PROTEIN"/>
    <property type="match status" value="1"/>
</dbReference>
<dbReference type="Gene3D" id="3.30.9.10">
    <property type="entry name" value="D-Amino Acid Oxidase, subunit A, domain 2"/>
    <property type="match status" value="1"/>
</dbReference>
<dbReference type="Proteomes" id="UP001149954">
    <property type="component" value="Unassembled WGS sequence"/>
</dbReference>
<reference evidence="6" key="2">
    <citation type="journal article" date="2023" name="IMA Fungus">
        <title>Comparative genomic study of the Penicillium genus elucidates a diverse pangenome and 15 lateral gene transfer events.</title>
        <authorList>
            <person name="Petersen C."/>
            <person name="Sorensen T."/>
            <person name="Nielsen M.R."/>
            <person name="Sondergaard T.E."/>
            <person name="Sorensen J.L."/>
            <person name="Fitzpatrick D.A."/>
            <person name="Frisvad J.C."/>
            <person name="Nielsen K.L."/>
        </authorList>
    </citation>
    <scope>NUCLEOTIDE SEQUENCE</scope>
    <source>
        <strain evidence="6">IBT 29495</strain>
    </source>
</reference>
<keyword evidence="4" id="KW-0560">Oxidoreductase</keyword>
<evidence type="ECO:0000256" key="3">
    <source>
        <dbReference type="ARBA" id="ARBA00022827"/>
    </source>
</evidence>
<dbReference type="InterPro" id="IPR050641">
    <property type="entry name" value="RIFMO-like"/>
</dbReference>
<organism evidence="6 7">
    <name type="scientific">Penicillium fimorum</name>
    <dbReference type="NCBI Taxonomy" id="1882269"/>
    <lineage>
        <taxon>Eukaryota</taxon>
        <taxon>Fungi</taxon>
        <taxon>Dikarya</taxon>
        <taxon>Ascomycota</taxon>
        <taxon>Pezizomycotina</taxon>
        <taxon>Eurotiomycetes</taxon>
        <taxon>Eurotiomycetidae</taxon>
        <taxon>Eurotiales</taxon>
        <taxon>Aspergillaceae</taxon>
        <taxon>Penicillium</taxon>
    </lineage>
</organism>
<keyword evidence="7" id="KW-1185">Reference proteome</keyword>
<protein>
    <submittedName>
        <fullName evidence="6">Monooxygenase FAD-binding</fullName>
    </submittedName>
</protein>